<keyword evidence="3" id="KW-0159">Chromosome partition</keyword>
<feature type="compositionally biased region" description="Acidic residues" evidence="5">
    <location>
        <begin position="107"/>
        <end position="124"/>
    </location>
</feature>
<dbReference type="STRING" id="240015.ACP_2590"/>
<evidence type="ECO:0000256" key="2">
    <source>
        <dbReference type="ARBA" id="ARBA00022618"/>
    </source>
</evidence>
<keyword evidence="1" id="KW-0963">Cytoplasm</keyword>
<dbReference type="GO" id="GO:0051301">
    <property type="term" value="P:cell division"/>
    <property type="evidence" value="ECO:0007669"/>
    <property type="project" value="UniProtKB-KW"/>
</dbReference>
<dbReference type="InParanoid" id="C1F237"/>
<proteinExistence type="predicted"/>
<feature type="compositionally biased region" description="Acidic residues" evidence="5">
    <location>
        <begin position="74"/>
        <end position="100"/>
    </location>
</feature>
<evidence type="ECO:0000256" key="5">
    <source>
        <dbReference type="SAM" id="MobiDB-lite"/>
    </source>
</evidence>
<dbReference type="PANTHER" id="PTHR34298">
    <property type="entry name" value="SEGREGATION AND CONDENSATION PROTEIN B"/>
    <property type="match status" value="1"/>
</dbReference>
<dbReference type="eggNOG" id="COG1386">
    <property type="taxonomic scope" value="Bacteria"/>
</dbReference>
<dbReference type="InterPro" id="IPR036388">
    <property type="entry name" value="WH-like_DNA-bd_sf"/>
</dbReference>
<evidence type="ECO:0000313" key="6">
    <source>
        <dbReference type="EMBL" id="ACO33084.1"/>
    </source>
</evidence>
<reference evidence="6 7" key="1">
    <citation type="journal article" date="2009" name="Appl. Environ. Microbiol.">
        <title>Three genomes from the phylum Acidobacteria provide insight into the lifestyles of these microorganisms in soils.</title>
        <authorList>
            <person name="Ward N.L."/>
            <person name="Challacombe J.F."/>
            <person name="Janssen P.H."/>
            <person name="Henrissat B."/>
            <person name="Coutinho P.M."/>
            <person name="Wu M."/>
            <person name="Xie G."/>
            <person name="Haft D.H."/>
            <person name="Sait M."/>
            <person name="Badger J."/>
            <person name="Barabote R.D."/>
            <person name="Bradley B."/>
            <person name="Brettin T.S."/>
            <person name="Brinkac L.M."/>
            <person name="Bruce D."/>
            <person name="Creasy T."/>
            <person name="Daugherty S.C."/>
            <person name="Davidsen T.M."/>
            <person name="DeBoy R.T."/>
            <person name="Detter J.C."/>
            <person name="Dodson R.J."/>
            <person name="Durkin A.S."/>
            <person name="Ganapathy A."/>
            <person name="Gwinn-Giglio M."/>
            <person name="Han C.S."/>
            <person name="Khouri H."/>
            <person name="Kiss H."/>
            <person name="Kothari S.P."/>
            <person name="Madupu R."/>
            <person name="Nelson K.E."/>
            <person name="Nelson W.C."/>
            <person name="Paulsen I."/>
            <person name="Penn K."/>
            <person name="Ren Q."/>
            <person name="Rosovitz M.J."/>
            <person name="Selengut J.D."/>
            <person name="Shrivastava S."/>
            <person name="Sullivan S.A."/>
            <person name="Tapia R."/>
            <person name="Thompson L.S."/>
            <person name="Watkins K.L."/>
            <person name="Yang Q."/>
            <person name="Yu C."/>
            <person name="Zafar N."/>
            <person name="Zhou L."/>
            <person name="Kuske C.R."/>
        </authorList>
    </citation>
    <scope>NUCLEOTIDE SEQUENCE [LARGE SCALE GENOMIC DNA]</scope>
    <source>
        <strain evidence="7">ATCC 51196 / DSM 11244 / BCRC 80197 / JCM 7670 / NBRC 15755 / NCIMB 13165 / 161</strain>
    </source>
</reference>
<dbReference type="Proteomes" id="UP000002207">
    <property type="component" value="Chromosome"/>
</dbReference>
<feature type="region of interest" description="Disordered" evidence="5">
    <location>
        <begin position="36"/>
        <end position="146"/>
    </location>
</feature>
<dbReference type="Gene3D" id="1.10.10.10">
    <property type="entry name" value="Winged helix-like DNA-binding domain superfamily/Winged helix DNA-binding domain"/>
    <property type="match status" value="2"/>
</dbReference>
<dbReference type="Pfam" id="PF04079">
    <property type="entry name" value="SMC_ScpB"/>
    <property type="match status" value="1"/>
</dbReference>
<feature type="region of interest" description="Disordered" evidence="5">
    <location>
        <begin position="319"/>
        <end position="341"/>
    </location>
</feature>
<evidence type="ECO:0000256" key="1">
    <source>
        <dbReference type="ARBA" id="ARBA00022490"/>
    </source>
</evidence>
<dbReference type="RefSeq" id="WP_015897658.1">
    <property type="nucleotide sequence ID" value="NC_012483.1"/>
</dbReference>
<dbReference type="AlphaFoldDB" id="C1F237"/>
<protein>
    <submittedName>
        <fullName evidence="6">Segregation and condensation protein B</fullName>
    </submittedName>
</protein>
<dbReference type="OrthoDB" id="9806226at2"/>
<dbReference type="InterPro" id="IPR036390">
    <property type="entry name" value="WH_DNA-bd_sf"/>
</dbReference>
<dbReference type="EMBL" id="CP001472">
    <property type="protein sequence ID" value="ACO33084.1"/>
    <property type="molecule type" value="Genomic_DNA"/>
</dbReference>
<dbReference type="GO" id="GO:0051304">
    <property type="term" value="P:chromosome separation"/>
    <property type="evidence" value="ECO:0007669"/>
    <property type="project" value="InterPro"/>
</dbReference>
<feature type="compositionally biased region" description="Low complexity" evidence="5">
    <location>
        <begin position="125"/>
        <end position="139"/>
    </location>
</feature>
<keyword evidence="4" id="KW-0131">Cell cycle</keyword>
<dbReference type="SUPFAM" id="SSF46785">
    <property type="entry name" value="Winged helix' DNA-binding domain"/>
    <property type="match status" value="2"/>
</dbReference>
<keyword evidence="2" id="KW-0132">Cell division</keyword>
<feature type="compositionally biased region" description="Basic and acidic residues" evidence="5">
    <location>
        <begin position="36"/>
        <end position="50"/>
    </location>
</feature>
<dbReference type="InterPro" id="IPR005234">
    <property type="entry name" value="ScpB_csome_segregation"/>
</dbReference>
<dbReference type="NCBIfam" id="TIGR00281">
    <property type="entry name" value="SMC-Scp complex subunit ScpB"/>
    <property type="match status" value="1"/>
</dbReference>
<dbReference type="PANTHER" id="PTHR34298:SF2">
    <property type="entry name" value="SEGREGATION AND CONDENSATION PROTEIN B"/>
    <property type="match status" value="1"/>
</dbReference>
<evidence type="ECO:0000313" key="7">
    <source>
        <dbReference type="Proteomes" id="UP000002207"/>
    </source>
</evidence>
<keyword evidence="7" id="KW-1185">Reference proteome</keyword>
<sequence>MSLKARIEAVIYAAEEPVTLAQLAALFGEDALEQKQQREAEAAEEAEARAAESAAIAEADAEEAEEVMAAPAEGEVESAEDAGAEEEAQSEAETPAEEAEAGTLEASEPENAEDGTAEEPEEEAQGTAEVPTEETVATETPEEIDEKKLARLREREIRDELRRTVEELIAEYAKSDRGMEIREVAGGYRVGTRPEYHDSVRAFVRSLKPPIKLSLQALETLAVIAYKQPVTAPEVGEIRGVDSAGVIGSLIGRKLVTTAGRKQVIGRPILYKTTKEFLLRFGLKDLNELPSMEEFEKMAGELNESLPFDEEQTEARAQAEEKSAAADEAVEAPAELGRPRVEIEVEGDGGAIAVTDESTIYEDVPGVATAVSVVAEAAVVETAEGAEEDEAEETAHA</sequence>
<gene>
    <name evidence="6" type="primary">scpB</name>
    <name evidence="6" type="ordered locus">ACP_2590</name>
</gene>
<accession>C1F237</accession>
<organism evidence="6 7">
    <name type="scientific">Acidobacterium capsulatum (strain ATCC 51196 / DSM 11244 / BCRC 80197 / JCM 7670 / NBRC 15755 / NCIMB 13165 / 161)</name>
    <dbReference type="NCBI Taxonomy" id="240015"/>
    <lineage>
        <taxon>Bacteria</taxon>
        <taxon>Pseudomonadati</taxon>
        <taxon>Acidobacteriota</taxon>
        <taxon>Terriglobia</taxon>
        <taxon>Terriglobales</taxon>
        <taxon>Acidobacteriaceae</taxon>
        <taxon>Acidobacterium</taxon>
    </lineage>
</organism>
<dbReference type="HOGENOM" id="CLU_045647_0_0_0"/>
<evidence type="ECO:0000256" key="3">
    <source>
        <dbReference type="ARBA" id="ARBA00022829"/>
    </source>
</evidence>
<name>C1F237_ACIC5</name>
<dbReference type="KEGG" id="aca:ACP_2590"/>
<evidence type="ECO:0000256" key="4">
    <source>
        <dbReference type="ARBA" id="ARBA00023306"/>
    </source>
</evidence>